<protein>
    <recommendedName>
        <fullName evidence="2">diguanylate cyclase</fullName>
        <ecNumber evidence="2">2.7.7.65</ecNumber>
    </recommendedName>
</protein>
<evidence type="ECO:0000256" key="1">
    <source>
        <dbReference type="ARBA" id="ARBA00010587"/>
    </source>
</evidence>
<dbReference type="InterPro" id="IPR029787">
    <property type="entry name" value="Nucleotide_cyclase"/>
</dbReference>
<dbReference type="PANTHER" id="PTHR45138:SF9">
    <property type="entry name" value="DIGUANYLATE CYCLASE DGCM-RELATED"/>
    <property type="match status" value="1"/>
</dbReference>
<dbReference type="PANTHER" id="PTHR45138">
    <property type="entry name" value="REGULATORY COMPONENTS OF SENSORY TRANSDUCTION SYSTEM"/>
    <property type="match status" value="1"/>
</dbReference>
<dbReference type="InterPro" id="IPR012827">
    <property type="entry name" value="Hemerythrin_metal-bd"/>
</dbReference>
<keyword evidence="3" id="KW-0479">Metal-binding</keyword>
<dbReference type="NCBIfam" id="TIGR00254">
    <property type="entry name" value="GGDEF"/>
    <property type="match status" value="1"/>
</dbReference>
<dbReference type="GO" id="GO:0043709">
    <property type="term" value="P:cell adhesion involved in single-species biofilm formation"/>
    <property type="evidence" value="ECO:0007669"/>
    <property type="project" value="TreeGrafter"/>
</dbReference>
<evidence type="ECO:0000259" key="6">
    <source>
        <dbReference type="PROSITE" id="PS50887"/>
    </source>
</evidence>
<dbReference type="AlphaFoldDB" id="S9ZJB4"/>
<dbReference type="SUPFAM" id="SSF47188">
    <property type="entry name" value="Hemerythrin-like"/>
    <property type="match status" value="1"/>
</dbReference>
<dbReference type="PROSITE" id="PS50887">
    <property type="entry name" value="GGDEF"/>
    <property type="match status" value="1"/>
</dbReference>
<dbReference type="CDD" id="cd12107">
    <property type="entry name" value="Hemerythrin"/>
    <property type="match status" value="1"/>
</dbReference>
<proteinExistence type="inferred from homology"/>
<dbReference type="EC" id="2.7.7.65" evidence="2"/>
<evidence type="ECO:0000313" key="8">
    <source>
        <dbReference type="Proteomes" id="UP000015455"/>
    </source>
</evidence>
<evidence type="ECO:0000256" key="4">
    <source>
        <dbReference type="ARBA" id="ARBA00023004"/>
    </source>
</evidence>
<dbReference type="Pfam" id="PF00990">
    <property type="entry name" value="GGDEF"/>
    <property type="match status" value="1"/>
</dbReference>
<dbReference type="GO" id="GO:1902201">
    <property type="term" value="P:negative regulation of bacterial-type flagellum-dependent cell motility"/>
    <property type="evidence" value="ECO:0007669"/>
    <property type="project" value="TreeGrafter"/>
</dbReference>
<dbReference type="InterPro" id="IPR043128">
    <property type="entry name" value="Rev_trsase/Diguanyl_cyclase"/>
</dbReference>
<evidence type="ECO:0000256" key="2">
    <source>
        <dbReference type="ARBA" id="ARBA00012528"/>
    </source>
</evidence>
<evidence type="ECO:0000313" key="7">
    <source>
        <dbReference type="EMBL" id="EPZ14656.1"/>
    </source>
</evidence>
<gene>
    <name evidence="7" type="ORF">M622_18085</name>
</gene>
<dbReference type="GO" id="GO:0052621">
    <property type="term" value="F:diguanylate cyclase activity"/>
    <property type="evidence" value="ECO:0007669"/>
    <property type="project" value="UniProtKB-EC"/>
</dbReference>
<sequence>MDEVFKWSPAFMTELPEVDAQHQGLVRLINRLGVLHTGGEEVSQRQIDAARAELLDYGQTHFRDEERMFIAAGIDPRHADFHQEEHQGFIDEVQALMTAESERCGNSVRRELDYLVNWLAYHILGVDQAMARQLRLIKGGLSGEQAFEIDIEHRQRMSATEPLLAALNRLITLVSARNRELAELNRTLEQRVSERTAELARVNARLQVLTYEDELTGLPNRRHAVSALEALWLEAKRDRTALSVLMLDADRFKGVNDRFGHATGDEVLRALGQRLRDAVRTSDIVCRLGGDEFLVICPRSDAQGAMQVASKILASRQPHVNAAGELCWSGAVSIGVAEVQTSMNSAEDMLKAADKALYEAKGKGGDRVG</sequence>
<evidence type="ECO:0000256" key="3">
    <source>
        <dbReference type="ARBA" id="ARBA00022723"/>
    </source>
</evidence>
<keyword evidence="8" id="KW-1185">Reference proteome</keyword>
<keyword evidence="4" id="KW-0408">Iron</keyword>
<feature type="domain" description="GGDEF" evidence="6">
    <location>
        <begin position="240"/>
        <end position="369"/>
    </location>
</feature>
<dbReference type="InterPro" id="IPR050469">
    <property type="entry name" value="Diguanylate_Cyclase"/>
</dbReference>
<organism evidence="7 8">
    <name type="scientific">Thauera terpenica 58Eu</name>
    <dbReference type="NCBI Taxonomy" id="1348657"/>
    <lineage>
        <taxon>Bacteria</taxon>
        <taxon>Pseudomonadati</taxon>
        <taxon>Pseudomonadota</taxon>
        <taxon>Betaproteobacteria</taxon>
        <taxon>Rhodocyclales</taxon>
        <taxon>Zoogloeaceae</taxon>
        <taxon>Thauera</taxon>
    </lineage>
</organism>
<dbReference type="STRING" id="1348657.M622_18085"/>
<dbReference type="CDD" id="cd01949">
    <property type="entry name" value="GGDEF"/>
    <property type="match status" value="1"/>
</dbReference>
<dbReference type="EMBL" id="ATJV01000073">
    <property type="protein sequence ID" value="EPZ14656.1"/>
    <property type="molecule type" value="Genomic_DNA"/>
</dbReference>
<comment type="catalytic activity">
    <reaction evidence="5">
        <text>2 GTP = 3',3'-c-di-GMP + 2 diphosphate</text>
        <dbReference type="Rhea" id="RHEA:24898"/>
        <dbReference type="ChEBI" id="CHEBI:33019"/>
        <dbReference type="ChEBI" id="CHEBI:37565"/>
        <dbReference type="ChEBI" id="CHEBI:58805"/>
        <dbReference type="EC" id="2.7.7.65"/>
    </reaction>
</comment>
<dbReference type="eggNOG" id="COG3706">
    <property type="taxonomic scope" value="Bacteria"/>
</dbReference>
<comment type="similarity">
    <text evidence="1">Belongs to the hemerythrin family.</text>
</comment>
<dbReference type="Proteomes" id="UP000015455">
    <property type="component" value="Unassembled WGS sequence"/>
</dbReference>
<dbReference type="Pfam" id="PF01814">
    <property type="entry name" value="Hemerythrin"/>
    <property type="match status" value="1"/>
</dbReference>
<dbReference type="Gene3D" id="3.30.70.270">
    <property type="match status" value="1"/>
</dbReference>
<dbReference type="Gene3D" id="1.20.120.50">
    <property type="entry name" value="Hemerythrin-like"/>
    <property type="match status" value="1"/>
</dbReference>
<comment type="caution">
    <text evidence="7">The sequence shown here is derived from an EMBL/GenBank/DDBJ whole genome shotgun (WGS) entry which is preliminary data.</text>
</comment>
<dbReference type="PATRIC" id="fig|1348657.5.peg.2880"/>
<dbReference type="InterPro" id="IPR035938">
    <property type="entry name" value="Hemerythrin-like_sf"/>
</dbReference>
<accession>S9ZJB4</accession>
<dbReference type="SUPFAM" id="SSF55073">
    <property type="entry name" value="Nucleotide cyclase"/>
    <property type="match status" value="1"/>
</dbReference>
<dbReference type="SMART" id="SM00267">
    <property type="entry name" value="GGDEF"/>
    <property type="match status" value="1"/>
</dbReference>
<name>S9ZJB4_9RHOO</name>
<dbReference type="RefSeq" id="WP_021250284.1">
    <property type="nucleotide sequence ID" value="NZ_ATJV01000073.1"/>
</dbReference>
<dbReference type="NCBIfam" id="TIGR02481">
    <property type="entry name" value="hemeryth_dom"/>
    <property type="match status" value="1"/>
</dbReference>
<dbReference type="InterPro" id="IPR012312">
    <property type="entry name" value="Hemerythrin-like"/>
</dbReference>
<dbReference type="FunFam" id="3.30.70.270:FF:000001">
    <property type="entry name" value="Diguanylate cyclase domain protein"/>
    <property type="match status" value="1"/>
</dbReference>
<dbReference type="InterPro" id="IPR000160">
    <property type="entry name" value="GGDEF_dom"/>
</dbReference>
<dbReference type="GO" id="GO:0046872">
    <property type="term" value="F:metal ion binding"/>
    <property type="evidence" value="ECO:0007669"/>
    <property type="project" value="UniProtKB-KW"/>
</dbReference>
<reference evidence="7 8" key="1">
    <citation type="submission" date="2013-06" db="EMBL/GenBank/DDBJ databases">
        <title>Draft genome sequence of Thauera terpenica.</title>
        <authorList>
            <person name="Liu B."/>
            <person name="Frostegard A.H."/>
            <person name="Shapleigh J.P."/>
        </authorList>
    </citation>
    <scope>NUCLEOTIDE SEQUENCE [LARGE SCALE GENOMIC DNA]</scope>
    <source>
        <strain evidence="7 8">58Eu</strain>
    </source>
</reference>
<evidence type="ECO:0000256" key="5">
    <source>
        <dbReference type="ARBA" id="ARBA00034247"/>
    </source>
</evidence>
<dbReference type="GO" id="GO:0005886">
    <property type="term" value="C:plasma membrane"/>
    <property type="evidence" value="ECO:0007669"/>
    <property type="project" value="TreeGrafter"/>
</dbReference>